<dbReference type="Proteomes" id="UP000033636">
    <property type="component" value="Unassembled WGS sequence"/>
</dbReference>
<gene>
    <name evidence="1" type="ORF">TU35_000385</name>
</gene>
<evidence type="ECO:0000313" key="1">
    <source>
        <dbReference type="EMBL" id="MFB6489702.1"/>
    </source>
</evidence>
<protein>
    <submittedName>
        <fullName evidence="1">Ammonium transporter</fullName>
    </submittedName>
</protein>
<reference evidence="1" key="1">
    <citation type="submission" date="2024-07" db="EMBL/GenBank/DDBJ databases">
        <title>Metagenome and Metagenome-Assembled Genomes of Archaea from a hot spring from the geothermal field of Los Azufres, Mexico.</title>
        <authorList>
            <person name="Marin-Paredes R."/>
            <person name="Martinez-Romero E."/>
            <person name="Servin-Garciduenas L.E."/>
        </authorList>
    </citation>
    <scope>NUCLEOTIDE SEQUENCE</scope>
</reference>
<organism evidence="1 2">
    <name type="scientific">Thermoproteus sp. AZ2</name>
    <dbReference type="NCBI Taxonomy" id="1609232"/>
    <lineage>
        <taxon>Archaea</taxon>
        <taxon>Thermoproteota</taxon>
        <taxon>Thermoprotei</taxon>
        <taxon>Thermoproteales</taxon>
        <taxon>Thermoproteaceae</taxon>
        <taxon>Thermoproteus</taxon>
    </lineage>
</organism>
<name>A0ACC6UY20_9CREN</name>
<sequence length="410" mass="43753">MQVDVEASIWTTIGGVLVFLMIPAIGMLEAGLIRRKNLINGLMKGLLAVMIFLPIWFAVFPLYFSRIIVNGYLPTGQDVGVPEFLYAFFLGVFGAVTLALIYAGAPERLKFGGWVIFSIFFSAIQWPLVASWIWGDGFLYNLGSLTGLAPGLGLRDFAGGTVVHAYAGLAGAMAVLALGPTLRRLADRYESEVAYKEAVEAKNVDLQLAIIGTVLLFFGWFGFNGGSTLSMDVQTEYAVTNTAIAGALAGFVSMLAAYFEKRTWDAVATIGGTLGGLVAITPLAGFIDIPFSYLVGVAAGLVTYYGTKLVERWYTIDDPVGGLPAHGFNGIMGSMLVPILADPNVCGMAGLIYGGSLGWVLVQWMGMAIALGFVVATTYAMFKLLVALGFRASREEEIVGLDAVDHGVLR</sequence>
<evidence type="ECO:0000313" key="2">
    <source>
        <dbReference type="Proteomes" id="UP000033636"/>
    </source>
</evidence>
<accession>A0ACC6UY20</accession>
<proteinExistence type="predicted"/>
<dbReference type="EMBL" id="JZWT02000001">
    <property type="protein sequence ID" value="MFB6489702.1"/>
    <property type="molecule type" value="Genomic_DNA"/>
</dbReference>
<comment type="caution">
    <text evidence="1">The sequence shown here is derived from an EMBL/GenBank/DDBJ whole genome shotgun (WGS) entry which is preliminary data.</text>
</comment>